<evidence type="ECO:0000313" key="3">
    <source>
        <dbReference type="Proteomes" id="UP000319255"/>
    </source>
</evidence>
<dbReference type="InterPro" id="IPR029063">
    <property type="entry name" value="SAM-dependent_MTases_sf"/>
</dbReference>
<keyword evidence="2" id="KW-0489">Methyltransferase</keyword>
<dbReference type="EMBL" id="VFRP01000002">
    <property type="protein sequence ID" value="TPE53118.1"/>
    <property type="molecule type" value="Genomic_DNA"/>
</dbReference>
<dbReference type="AlphaFoldDB" id="A0A501WUM2"/>
<evidence type="ECO:0000313" key="2">
    <source>
        <dbReference type="EMBL" id="TPE53118.1"/>
    </source>
</evidence>
<dbReference type="InterPro" id="IPR050447">
    <property type="entry name" value="Erg6_SMT_methyltransf"/>
</dbReference>
<dbReference type="OrthoDB" id="9765084at2"/>
<sequence>MSVEERVARHYAGAGLHERILERLAEAGVTAGEVTAEHLKAVDEFHIGGAEATTALLDQLAIGPETRVLDIGCGIGGPARMIATRFGAQVTGVDLTPDFVETARRLCEMLGIEARFVTGSALDLPFPAASFDLATLLHVGMNLPDKPRLFAEAARVLVPGGTFAVYDVMRFGDHPAFPLPWASEPSASFLEPPEAYLAAAGAAGFELAARRDRGEVAKAFFARIRDEMAGKAPPAVGLPLLLGDGAPVKVANMMAAVSSGDIQPVEMIFRARN</sequence>
<dbReference type="Proteomes" id="UP000319255">
    <property type="component" value="Unassembled WGS sequence"/>
</dbReference>
<dbReference type="RefSeq" id="WP_140452740.1">
    <property type="nucleotide sequence ID" value="NZ_VFRP01000002.1"/>
</dbReference>
<gene>
    <name evidence="2" type="ORF">FJM51_03590</name>
</gene>
<dbReference type="PANTHER" id="PTHR44068:SF11">
    <property type="entry name" value="GERANYL DIPHOSPHATE 2-C-METHYLTRANSFERASE"/>
    <property type="match status" value="1"/>
</dbReference>
<dbReference type="PANTHER" id="PTHR44068">
    <property type="entry name" value="ZGC:194242"/>
    <property type="match status" value="1"/>
</dbReference>
<keyword evidence="2" id="KW-0808">Transferase</keyword>
<comment type="caution">
    <text evidence="2">The sequence shown here is derived from an EMBL/GenBank/DDBJ whole genome shotgun (WGS) entry which is preliminary data.</text>
</comment>
<evidence type="ECO:0000259" key="1">
    <source>
        <dbReference type="Pfam" id="PF13649"/>
    </source>
</evidence>
<proteinExistence type="predicted"/>
<organism evidence="2 3">
    <name type="scientific">Amaricoccus solimangrovi</name>
    <dbReference type="NCBI Taxonomy" id="2589815"/>
    <lineage>
        <taxon>Bacteria</taxon>
        <taxon>Pseudomonadati</taxon>
        <taxon>Pseudomonadota</taxon>
        <taxon>Alphaproteobacteria</taxon>
        <taxon>Rhodobacterales</taxon>
        <taxon>Paracoccaceae</taxon>
        <taxon>Amaricoccus</taxon>
    </lineage>
</organism>
<accession>A0A501WUM2</accession>
<keyword evidence="3" id="KW-1185">Reference proteome</keyword>
<protein>
    <submittedName>
        <fullName evidence="2">Methyltransferase domain-containing protein</fullName>
    </submittedName>
</protein>
<dbReference type="CDD" id="cd02440">
    <property type="entry name" value="AdoMet_MTases"/>
    <property type="match status" value="1"/>
</dbReference>
<dbReference type="Pfam" id="PF13649">
    <property type="entry name" value="Methyltransf_25"/>
    <property type="match status" value="1"/>
</dbReference>
<name>A0A501WUM2_9RHOB</name>
<dbReference type="GO" id="GO:0008757">
    <property type="term" value="F:S-adenosylmethionine-dependent methyltransferase activity"/>
    <property type="evidence" value="ECO:0007669"/>
    <property type="project" value="InterPro"/>
</dbReference>
<dbReference type="InterPro" id="IPR041698">
    <property type="entry name" value="Methyltransf_25"/>
</dbReference>
<dbReference type="Gene3D" id="3.40.50.150">
    <property type="entry name" value="Vaccinia Virus protein VP39"/>
    <property type="match status" value="1"/>
</dbReference>
<dbReference type="SUPFAM" id="SSF53335">
    <property type="entry name" value="S-adenosyl-L-methionine-dependent methyltransferases"/>
    <property type="match status" value="1"/>
</dbReference>
<feature type="domain" description="Methyltransferase" evidence="1">
    <location>
        <begin position="68"/>
        <end position="161"/>
    </location>
</feature>
<dbReference type="GO" id="GO:0032259">
    <property type="term" value="P:methylation"/>
    <property type="evidence" value="ECO:0007669"/>
    <property type="project" value="UniProtKB-KW"/>
</dbReference>
<reference evidence="2 3" key="1">
    <citation type="submission" date="2019-06" db="EMBL/GenBank/DDBJ databases">
        <title>A novel bacterium of genus Amaricoccus, isolated from marine sediment.</title>
        <authorList>
            <person name="Huang H."/>
            <person name="Mo K."/>
            <person name="Hu Y."/>
        </authorList>
    </citation>
    <scope>NUCLEOTIDE SEQUENCE [LARGE SCALE GENOMIC DNA]</scope>
    <source>
        <strain evidence="2 3">HB172011</strain>
    </source>
</reference>